<name>A0A1C7MV96_9FUNG</name>
<accession>A0A1C7MV96</accession>
<organism evidence="1 2">
    <name type="scientific">Choanephora cucurbitarum</name>
    <dbReference type="NCBI Taxonomy" id="101091"/>
    <lineage>
        <taxon>Eukaryota</taxon>
        <taxon>Fungi</taxon>
        <taxon>Fungi incertae sedis</taxon>
        <taxon>Mucoromycota</taxon>
        <taxon>Mucoromycotina</taxon>
        <taxon>Mucoromycetes</taxon>
        <taxon>Mucorales</taxon>
        <taxon>Mucorineae</taxon>
        <taxon>Choanephoraceae</taxon>
        <taxon>Choanephoroideae</taxon>
        <taxon>Choanephora</taxon>
    </lineage>
</organism>
<keyword evidence="2" id="KW-1185">Reference proteome</keyword>
<feature type="non-terminal residue" evidence="1">
    <location>
        <position position="168"/>
    </location>
</feature>
<gene>
    <name evidence="1" type="ORF">A0J61_11265</name>
</gene>
<dbReference type="EMBL" id="LUGH01001840">
    <property type="protein sequence ID" value="OBZ80687.1"/>
    <property type="molecule type" value="Genomic_DNA"/>
</dbReference>
<dbReference type="OrthoDB" id="2297559at2759"/>
<dbReference type="Proteomes" id="UP000093000">
    <property type="component" value="Unassembled WGS sequence"/>
</dbReference>
<comment type="caution">
    <text evidence="1">The sequence shown here is derived from an EMBL/GenBank/DDBJ whole genome shotgun (WGS) entry which is preliminary data.</text>
</comment>
<reference evidence="1 2" key="1">
    <citation type="submission" date="2016-03" db="EMBL/GenBank/DDBJ databases">
        <title>Choanephora cucurbitarum.</title>
        <authorList>
            <person name="Min B."/>
            <person name="Park H."/>
            <person name="Park J.-H."/>
            <person name="Shin H.-D."/>
            <person name="Choi I.-G."/>
        </authorList>
    </citation>
    <scope>NUCLEOTIDE SEQUENCE [LARGE SCALE GENOMIC DNA]</scope>
    <source>
        <strain evidence="1 2">KUS-F28377</strain>
    </source>
</reference>
<proteinExistence type="predicted"/>
<sequence>MSLQEICAFVSRFRFKSNSLASFNTLQKKQIERFQKFTEMKPDGFYCIRLCVLYKEEQAYRTIEYAESSLKNCHEWKLIPLKNSQGYKYMVCKAYVDTNEGELPTYVYPVPEAQALNYRERCSTLLNGRIGHYEISGAVNLRHDYEFSEMAYGVAAYTALQETQPLLA</sequence>
<evidence type="ECO:0000313" key="1">
    <source>
        <dbReference type="EMBL" id="OBZ80687.1"/>
    </source>
</evidence>
<dbReference type="AlphaFoldDB" id="A0A1C7MV96"/>
<protein>
    <submittedName>
        <fullName evidence="1">Uncharacterized protein</fullName>
    </submittedName>
</protein>
<dbReference type="InParanoid" id="A0A1C7MV96"/>
<evidence type="ECO:0000313" key="2">
    <source>
        <dbReference type="Proteomes" id="UP000093000"/>
    </source>
</evidence>